<dbReference type="WBParaSite" id="Csp11.Scaffold522.g2901.t1">
    <property type="protein sequence ID" value="Csp11.Scaffold522.g2901.t1"/>
    <property type="gene ID" value="Csp11.Scaffold522.g2901"/>
</dbReference>
<reference evidence="3" key="1">
    <citation type="submission" date="2016-11" db="UniProtKB">
        <authorList>
            <consortium name="WormBaseParasite"/>
        </authorList>
    </citation>
    <scope>IDENTIFICATION</scope>
</reference>
<dbReference type="Proteomes" id="UP000095282">
    <property type="component" value="Unplaced"/>
</dbReference>
<protein>
    <submittedName>
        <fullName evidence="3">Serpentine receptor class gamma</fullName>
    </submittedName>
</protein>
<keyword evidence="1" id="KW-0472">Membrane</keyword>
<proteinExistence type="predicted"/>
<dbReference type="PANTHER" id="PTHR22943">
    <property type="entry name" value="7-TRANSMEMBRANE DOMAIN RECEPTOR C.ELEGANS"/>
    <property type="match status" value="1"/>
</dbReference>
<sequence>MVLYGFTVYMVPPSREINWTSMTGMGVTGGIVTFSLITTIYFAVKTYKAIQRYSSISTNLSSLSKALQTQFFYSLVIQTITPVILIHIPSTLLVVNACFSTGAEVYGKLIATTVSIFPVVDPLPSMIIIKPYRQAIRSEFLVLGVHYVAFPGYIPFTKPVSSINQNSHMFVSG</sequence>
<name>A0A1I7T6K4_9PELO</name>
<keyword evidence="1" id="KW-1133">Transmembrane helix</keyword>
<dbReference type="Pfam" id="PF10326">
    <property type="entry name" value="7TM_GPCR_Str"/>
    <property type="match status" value="1"/>
</dbReference>
<evidence type="ECO:0000313" key="3">
    <source>
        <dbReference type="WBParaSite" id="Csp11.Scaffold522.g2901.t1"/>
    </source>
</evidence>
<dbReference type="GO" id="GO:0042048">
    <property type="term" value="P:olfactory behavior"/>
    <property type="evidence" value="ECO:0007669"/>
    <property type="project" value="TreeGrafter"/>
</dbReference>
<dbReference type="GO" id="GO:0038022">
    <property type="term" value="F:G protein-coupled olfactory receptor activity"/>
    <property type="evidence" value="ECO:0007669"/>
    <property type="project" value="TreeGrafter"/>
</dbReference>
<evidence type="ECO:0000313" key="2">
    <source>
        <dbReference type="Proteomes" id="UP000095282"/>
    </source>
</evidence>
<feature type="transmembrane region" description="Helical" evidence="1">
    <location>
        <begin position="71"/>
        <end position="89"/>
    </location>
</feature>
<accession>A0A1I7T6K4</accession>
<feature type="transmembrane region" description="Helical" evidence="1">
    <location>
        <begin position="109"/>
        <end position="129"/>
    </location>
</feature>
<feature type="transmembrane region" description="Helical" evidence="1">
    <location>
        <begin position="20"/>
        <end position="44"/>
    </location>
</feature>
<dbReference type="InterPro" id="IPR019428">
    <property type="entry name" value="7TM_GPCR_serpentine_rcpt_Str"/>
</dbReference>
<evidence type="ECO:0000256" key="1">
    <source>
        <dbReference type="SAM" id="Phobius"/>
    </source>
</evidence>
<organism evidence="2 3">
    <name type="scientific">Caenorhabditis tropicalis</name>
    <dbReference type="NCBI Taxonomy" id="1561998"/>
    <lineage>
        <taxon>Eukaryota</taxon>
        <taxon>Metazoa</taxon>
        <taxon>Ecdysozoa</taxon>
        <taxon>Nematoda</taxon>
        <taxon>Chromadorea</taxon>
        <taxon>Rhabditida</taxon>
        <taxon>Rhabditina</taxon>
        <taxon>Rhabditomorpha</taxon>
        <taxon>Rhabditoidea</taxon>
        <taxon>Rhabditidae</taxon>
        <taxon>Peloderinae</taxon>
        <taxon>Caenorhabditis</taxon>
    </lineage>
</organism>
<dbReference type="PANTHER" id="PTHR22943:SF35">
    <property type="entry name" value="SEVEN TM RECEPTOR"/>
    <property type="match status" value="1"/>
</dbReference>
<keyword evidence="1" id="KW-0812">Transmembrane</keyword>
<dbReference type="AlphaFoldDB" id="A0A1I7T6K4"/>
<dbReference type="GO" id="GO:0005886">
    <property type="term" value="C:plasma membrane"/>
    <property type="evidence" value="ECO:0007669"/>
    <property type="project" value="TreeGrafter"/>
</dbReference>
<keyword evidence="2" id="KW-1185">Reference proteome</keyword>
<dbReference type="eggNOG" id="ENOG502R2U8">
    <property type="taxonomic scope" value="Eukaryota"/>
</dbReference>